<dbReference type="Pfam" id="PF11350">
    <property type="entry name" value="DUF3152"/>
    <property type="match status" value="1"/>
</dbReference>
<comment type="caution">
    <text evidence="3">The sequence shown here is derived from an EMBL/GenBank/DDBJ whole genome shotgun (WGS) entry which is preliminary data.</text>
</comment>
<dbReference type="SUPFAM" id="SSF55486">
    <property type="entry name" value="Metalloproteases ('zincins'), catalytic domain"/>
    <property type="match status" value="1"/>
</dbReference>
<evidence type="ECO:0000313" key="3">
    <source>
        <dbReference type="EMBL" id="MDX2964849.1"/>
    </source>
</evidence>
<feature type="compositionally biased region" description="Low complexity" evidence="1">
    <location>
        <begin position="52"/>
        <end position="63"/>
    </location>
</feature>
<dbReference type="EMBL" id="JARAWP010000026">
    <property type="protein sequence ID" value="MDX3023350.1"/>
    <property type="molecule type" value="Genomic_DNA"/>
</dbReference>
<feature type="compositionally biased region" description="Basic residues" evidence="1">
    <location>
        <begin position="7"/>
        <end position="21"/>
    </location>
</feature>
<dbReference type="GeneID" id="69813061"/>
<proteinExistence type="predicted"/>
<name>A0AAP6EJC0_9ACTN</name>
<sequence>MTPHRTPAPRRRRRRAPRRRPLLPTALAVLAAVGAIGALAAWQSQDASMTTSARPSNSPSPQRSSPPSPEPSPESSPSATPTPTPTPSPSPPEIPKHGTGAYTTAPGTGQQAGKGTPLRYKVEIEKGIDLPLGDTADEVEQVLADRRGWTADGTSSFRRVSTGPTDFVVRIATPGTVDTACAEYGLDTHGDLNCSVAHKVMVNLERWLTGTQYYADDIPAYRALIVNHEVGHFLGHGHETCPAAGAPAPAMMQQIKGLKGCVPNAWPYDEQGKRISGPSVP</sequence>
<evidence type="ECO:0000313" key="5">
    <source>
        <dbReference type="Proteomes" id="UP001272987"/>
    </source>
</evidence>
<dbReference type="EMBL" id="JARAWC010000034">
    <property type="protein sequence ID" value="MDX2964849.1"/>
    <property type="molecule type" value="Genomic_DNA"/>
</dbReference>
<feature type="domain" description="DUF3152" evidence="2">
    <location>
        <begin position="92"/>
        <end position="258"/>
    </location>
</feature>
<evidence type="ECO:0000259" key="2">
    <source>
        <dbReference type="Pfam" id="PF11350"/>
    </source>
</evidence>
<protein>
    <submittedName>
        <fullName evidence="3">DUF3152 domain-containing protein</fullName>
    </submittedName>
</protein>
<gene>
    <name evidence="3" type="ORF">PV399_34760</name>
    <name evidence="4" type="ORF">PV666_36540</name>
</gene>
<evidence type="ECO:0000313" key="4">
    <source>
        <dbReference type="EMBL" id="MDX3023350.1"/>
    </source>
</evidence>
<dbReference type="RefSeq" id="WP_029184296.1">
    <property type="nucleotide sequence ID" value="NZ_BCMK01000012.1"/>
</dbReference>
<evidence type="ECO:0000256" key="1">
    <source>
        <dbReference type="SAM" id="MobiDB-lite"/>
    </source>
</evidence>
<dbReference type="AlphaFoldDB" id="A0AAP6EJC0"/>
<keyword evidence="5" id="KW-1185">Reference proteome</keyword>
<accession>A0AAP6EJC0</accession>
<feature type="region of interest" description="Disordered" evidence="1">
    <location>
        <begin position="1"/>
        <end position="22"/>
    </location>
</feature>
<reference evidence="3 5" key="1">
    <citation type="journal article" date="2023" name="Microb. Genom.">
        <title>Mesoterricola silvestris gen. nov., sp. nov., Mesoterricola sediminis sp. nov., Geothrix oryzae sp. nov., Geothrix edaphica sp. nov., Geothrix rubra sp. nov., and Geothrix limicola sp. nov., six novel members of Acidobacteriota isolated from soils.</title>
        <authorList>
            <person name="Weisberg A.J."/>
            <person name="Pearce E."/>
            <person name="Kramer C.G."/>
            <person name="Chang J.H."/>
            <person name="Clarke C.R."/>
        </authorList>
    </citation>
    <scope>NUCLEOTIDE SEQUENCE</scope>
    <source>
        <strain evidence="4 5">NB05-1H</strain>
        <strain evidence="3">NRRL_B-16521</strain>
    </source>
</reference>
<evidence type="ECO:0000313" key="6">
    <source>
        <dbReference type="Proteomes" id="UP001282288"/>
    </source>
</evidence>
<feature type="region of interest" description="Disordered" evidence="1">
    <location>
        <begin position="43"/>
        <end position="116"/>
    </location>
</feature>
<dbReference type="Proteomes" id="UP001282288">
    <property type="component" value="Unassembled WGS sequence"/>
</dbReference>
<feature type="compositionally biased region" description="Low complexity" evidence="1">
    <location>
        <begin position="98"/>
        <end position="116"/>
    </location>
</feature>
<feature type="compositionally biased region" description="Pro residues" evidence="1">
    <location>
        <begin position="64"/>
        <end position="93"/>
    </location>
</feature>
<organism evidence="3 6">
    <name type="scientific">Streptomyces acidiscabies</name>
    <dbReference type="NCBI Taxonomy" id="42234"/>
    <lineage>
        <taxon>Bacteria</taxon>
        <taxon>Bacillati</taxon>
        <taxon>Actinomycetota</taxon>
        <taxon>Actinomycetes</taxon>
        <taxon>Kitasatosporales</taxon>
        <taxon>Streptomycetaceae</taxon>
        <taxon>Streptomyces</taxon>
    </lineage>
</organism>
<dbReference type="InterPro" id="IPR022603">
    <property type="entry name" value="DUF3152"/>
</dbReference>
<dbReference type="Proteomes" id="UP001272987">
    <property type="component" value="Unassembled WGS sequence"/>
</dbReference>